<dbReference type="RefSeq" id="WP_127803516.1">
    <property type="nucleotide sequence ID" value="NZ_SACY01000003.1"/>
</dbReference>
<accession>A0A437PQV2</accession>
<sequence>MKVKFQQLFTDKVQQIGYWGNSEDLHIWIETASTTEKKWFNYSFQKNQITEIPYPFDFKNQYNFIQASGKIAYFSELLQGKNPVVNQVLAIDLSNGKTSQQVMKLEKTFEINTPNHYAEGQEYFKEFQEFFEKKFNEQIGKGIDYYEGEDQLVFSYYIYKNAWVNILKVCNSSFDILWKDQLDENDLIGKITFQIVANHLIYIKNKHQLIVLAHE</sequence>
<comment type="caution">
    <text evidence="1">The sequence shown here is derived from an EMBL/GenBank/DDBJ whole genome shotgun (WGS) entry which is preliminary data.</text>
</comment>
<dbReference type="OrthoDB" id="849670at2"/>
<gene>
    <name evidence="1" type="ORF">EOJ36_06340</name>
</gene>
<protein>
    <submittedName>
        <fullName evidence="1">Uncharacterized protein</fullName>
    </submittedName>
</protein>
<organism evidence="1 2">
    <name type="scientific">Sandaracinomonas limnophila</name>
    <dbReference type="NCBI Taxonomy" id="1862386"/>
    <lineage>
        <taxon>Bacteria</taxon>
        <taxon>Pseudomonadati</taxon>
        <taxon>Bacteroidota</taxon>
        <taxon>Cytophagia</taxon>
        <taxon>Cytophagales</taxon>
        <taxon>Flectobacillaceae</taxon>
        <taxon>Sandaracinomonas</taxon>
    </lineage>
</organism>
<dbReference type="EMBL" id="SACY01000003">
    <property type="protein sequence ID" value="RVU24627.1"/>
    <property type="molecule type" value="Genomic_DNA"/>
</dbReference>
<evidence type="ECO:0000313" key="2">
    <source>
        <dbReference type="Proteomes" id="UP000282832"/>
    </source>
</evidence>
<reference evidence="1 2" key="1">
    <citation type="submission" date="2019-01" db="EMBL/GenBank/DDBJ databases">
        <authorList>
            <person name="Chen W.-M."/>
        </authorList>
    </citation>
    <scope>NUCLEOTIDE SEQUENCE [LARGE SCALE GENOMIC DNA]</scope>
    <source>
        <strain evidence="1 2">FSY-15</strain>
    </source>
</reference>
<name>A0A437PQV2_9BACT</name>
<dbReference type="AlphaFoldDB" id="A0A437PQV2"/>
<proteinExistence type="predicted"/>
<keyword evidence="2" id="KW-1185">Reference proteome</keyword>
<dbReference type="Proteomes" id="UP000282832">
    <property type="component" value="Unassembled WGS sequence"/>
</dbReference>
<evidence type="ECO:0000313" key="1">
    <source>
        <dbReference type="EMBL" id="RVU24627.1"/>
    </source>
</evidence>